<keyword evidence="8" id="KW-1185">Reference proteome</keyword>
<keyword evidence="5" id="KW-1003">Cell membrane</keyword>
<feature type="domain" description="GH15-like" evidence="6">
    <location>
        <begin position="152"/>
        <end position="486"/>
    </location>
</feature>
<keyword evidence="5" id="KW-0449">Lipoprotein</keyword>
<dbReference type="AlphaFoldDB" id="A0A7R9Q7J9"/>
<reference evidence="7" key="1">
    <citation type="submission" date="2020-11" db="EMBL/GenBank/DDBJ databases">
        <authorList>
            <person name="Tran Van P."/>
        </authorList>
    </citation>
    <scope>NUCLEOTIDE SEQUENCE</scope>
</reference>
<accession>A0A7R9Q7J9</accession>
<keyword evidence="4 5" id="KW-0112">Calmodulin-binding</keyword>
<evidence type="ECO:0000256" key="2">
    <source>
        <dbReference type="ARBA" id="ARBA00007128"/>
    </source>
</evidence>
<protein>
    <recommendedName>
        <fullName evidence="5">Phosphorylase b kinase regulatory subunit</fullName>
    </recommendedName>
</protein>
<evidence type="ECO:0000313" key="8">
    <source>
        <dbReference type="Proteomes" id="UP000759131"/>
    </source>
</evidence>
<dbReference type="InterPro" id="IPR011613">
    <property type="entry name" value="GH15-like"/>
</dbReference>
<sequence length="521" mass="60248">MDRCYSRSDTMVPKPKVSCISTSLDTELAEALKTNDYTDCIRKLDQYYGQVKRQLLRYQSPTTGLFPRVSCDTNEAHIRDSLYICCAIWALFQAYTKRIDDDRDMYYSIDVCYSRSDTMVPKPKVSCISTSLDTELAEALKTNDYTDCIRKLDQYYGQVKRQLLRYQSPTTGLFPRVSCDTNEAHIRDSLYICCAIWALFQAYTKRIDDDRGKGHELGQSTVKCMRGILFVWMRQSKDKVEPFKTNQSPKHALHSKVNLNTGLSLKDETYGHLQIDVVSLYLLFLVQMITSGLQIIYTMDEVQFVQNLVYYVERAYRTPDFGMWERGSKYNTGTPEINASSIGMAKSALEAINGCNLFGEKGASWSVIYVDIDAHSRNRSIFETLLPRESSSKNTDSSLLPTISWPSFATHDTLLYANTKDKIIKRLKTPYGFKRFIRDGYGTVLESRGNYRNEETKHFENIECVWPLFCCFLVIDGVFKNLESQTKYYKDLLFNQLLRRDPITGDYLIPKYYYGRNYNSL</sequence>
<keyword evidence="5" id="KW-0119">Carbohydrate metabolism</keyword>
<evidence type="ECO:0000256" key="1">
    <source>
        <dbReference type="ARBA" id="ARBA00005131"/>
    </source>
</evidence>
<organism evidence="7">
    <name type="scientific">Medioppia subpectinata</name>
    <dbReference type="NCBI Taxonomy" id="1979941"/>
    <lineage>
        <taxon>Eukaryota</taxon>
        <taxon>Metazoa</taxon>
        <taxon>Ecdysozoa</taxon>
        <taxon>Arthropoda</taxon>
        <taxon>Chelicerata</taxon>
        <taxon>Arachnida</taxon>
        <taxon>Acari</taxon>
        <taxon>Acariformes</taxon>
        <taxon>Sarcoptiformes</taxon>
        <taxon>Oribatida</taxon>
        <taxon>Brachypylina</taxon>
        <taxon>Oppioidea</taxon>
        <taxon>Oppiidae</taxon>
        <taxon>Medioppia</taxon>
    </lineage>
</organism>
<comment type="function">
    <text evidence="5">Phosphorylase b kinase catalyzes the phosphorylation of serine in certain substrates, including troponin I.</text>
</comment>
<dbReference type="InterPro" id="IPR008734">
    <property type="entry name" value="PHK_A/B_su"/>
</dbReference>
<dbReference type="EMBL" id="CAJPIZ010014671">
    <property type="protein sequence ID" value="CAG2114883.1"/>
    <property type="molecule type" value="Genomic_DNA"/>
</dbReference>
<dbReference type="SUPFAM" id="SSF48208">
    <property type="entry name" value="Six-hairpin glycosidases"/>
    <property type="match status" value="1"/>
</dbReference>
<comment type="similarity">
    <text evidence="2 5">Belongs to the phosphorylase b kinase regulatory chain family.</text>
</comment>
<dbReference type="EMBL" id="OC869246">
    <property type="protein sequence ID" value="CAD7634453.1"/>
    <property type="molecule type" value="Genomic_DNA"/>
</dbReference>
<dbReference type="PANTHER" id="PTHR10749:SF8">
    <property type="entry name" value="PHOSPHORYLASE B KINASE REGULATORY SUBUNIT BETA"/>
    <property type="match status" value="1"/>
</dbReference>
<dbReference type="InterPro" id="IPR012341">
    <property type="entry name" value="6hp_glycosidase-like_sf"/>
</dbReference>
<dbReference type="GO" id="GO:0005886">
    <property type="term" value="C:plasma membrane"/>
    <property type="evidence" value="ECO:0007669"/>
    <property type="project" value="UniProtKB-SubCell"/>
</dbReference>
<comment type="pathway">
    <text evidence="1 5">Glycan biosynthesis; glycogen metabolism.</text>
</comment>
<evidence type="ECO:0000256" key="5">
    <source>
        <dbReference type="RuleBase" id="RU364123"/>
    </source>
</evidence>
<dbReference type="OrthoDB" id="5971574at2759"/>
<gene>
    <name evidence="7" type="ORF">OSB1V03_LOCUS14849</name>
</gene>
<comment type="subcellular location">
    <subcellularLocation>
        <location evidence="5">Cell membrane</location>
        <topology evidence="5">Lipid-anchor</topology>
        <orientation evidence="5">Cytoplasmic side</orientation>
    </subcellularLocation>
</comment>
<name>A0A7R9Q7J9_9ACAR</name>
<dbReference type="InterPro" id="IPR008928">
    <property type="entry name" value="6-hairpin_glycosidase_sf"/>
</dbReference>
<dbReference type="GO" id="GO:0005977">
    <property type="term" value="P:glycogen metabolic process"/>
    <property type="evidence" value="ECO:0007669"/>
    <property type="project" value="UniProtKB-UniPathway"/>
</dbReference>
<dbReference type="GO" id="GO:0005516">
    <property type="term" value="F:calmodulin binding"/>
    <property type="evidence" value="ECO:0007669"/>
    <property type="project" value="UniProtKB-KW"/>
</dbReference>
<keyword evidence="5" id="KW-0636">Prenylation</keyword>
<keyword evidence="3 5" id="KW-0321">Glycogen metabolism</keyword>
<evidence type="ECO:0000313" key="7">
    <source>
        <dbReference type="EMBL" id="CAD7634453.1"/>
    </source>
</evidence>
<dbReference type="Gene3D" id="1.50.10.10">
    <property type="match status" value="1"/>
</dbReference>
<dbReference type="GO" id="GO:0005964">
    <property type="term" value="C:phosphorylase kinase complex"/>
    <property type="evidence" value="ECO:0007669"/>
    <property type="project" value="TreeGrafter"/>
</dbReference>
<evidence type="ECO:0000256" key="4">
    <source>
        <dbReference type="ARBA" id="ARBA00022860"/>
    </source>
</evidence>
<proteinExistence type="inferred from homology"/>
<evidence type="ECO:0000256" key="3">
    <source>
        <dbReference type="ARBA" id="ARBA00022600"/>
    </source>
</evidence>
<dbReference type="PANTHER" id="PTHR10749">
    <property type="entry name" value="PHOSPHORYLASE B KINASE REGULATORY SUBUNIT"/>
    <property type="match status" value="1"/>
</dbReference>
<dbReference type="Proteomes" id="UP000759131">
    <property type="component" value="Unassembled WGS sequence"/>
</dbReference>
<dbReference type="Pfam" id="PF00723">
    <property type="entry name" value="Glyco_hydro_15"/>
    <property type="match status" value="1"/>
</dbReference>
<keyword evidence="5" id="KW-0472">Membrane</keyword>
<evidence type="ECO:0000259" key="6">
    <source>
        <dbReference type="Pfam" id="PF00723"/>
    </source>
</evidence>
<dbReference type="UniPathway" id="UPA00163"/>